<keyword evidence="2" id="KW-1185">Reference proteome</keyword>
<protein>
    <submittedName>
        <fullName evidence="1">Uncharacterized protein</fullName>
    </submittedName>
</protein>
<name>A0A2G9RG55_AQUCT</name>
<dbReference type="AlphaFoldDB" id="A0A2G9RG55"/>
<evidence type="ECO:0000313" key="1">
    <source>
        <dbReference type="EMBL" id="PIO26824.1"/>
    </source>
</evidence>
<sequence>MILGSVFYKRAVIGGRGWNQGTVIRAYSCGVPAVAPSVARVVNGEDTVPHSWPWQVCSIKYISKSYKHLQLSSLLKYILLYRFVELLRTLRIAVEDR</sequence>
<dbReference type="Proteomes" id="UP000228934">
    <property type="component" value="Unassembled WGS sequence"/>
</dbReference>
<dbReference type="EMBL" id="KV940944">
    <property type="protein sequence ID" value="PIO26824.1"/>
    <property type="molecule type" value="Genomic_DNA"/>
</dbReference>
<organism evidence="1 2">
    <name type="scientific">Aquarana catesbeiana</name>
    <name type="common">American bullfrog</name>
    <name type="synonym">Rana catesbeiana</name>
    <dbReference type="NCBI Taxonomy" id="8400"/>
    <lineage>
        <taxon>Eukaryota</taxon>
        <taxon>Metazoa</taxon>
        <taxon>Chordata</taxon>
        <taxon>Craniata</taxon>
        <taxon>Vertebrata</taxon>
        <taxon>Euteleostomi</taxon>
        <taxon>Amphibia</taxon>
        <taxon>Batrachia</taxon>
        <taxon>Anura</taxon>
        <taxon>Neobatrachia</taxon>
        <taxon>Ranoidea</taxon>
        <taxon>Ranidae</taxon>
        <taxon>Aquarana</taxon>
    </lineage>
</organism>
<evidence type="ECO:0000313" key="2">
    <source>
        <dbReference type="Proteomes" id="UP000228934"/>
    </source>
</evidence>
<accession>A0A2G9RG55</accession>
<reference evidence="2" key="1">
    <citation type="journal article" date="2017" name="Nat. Commun.">
        <title>The North American bullfrog draft genome provides insight into hormonal regulation of long noncoding RNA.</title>
        <authorList>
            <person name="Hammond S.A."/>
            <person name="Warren R.L."/>
            <person name="Vandervalk B.P."/>
            <person name="Kucuk E."/>
            <person name="Khan H."/>
            <person name="Gibb E.A."/>
            <person name="Pandoh P."/>
            <person name="Kirk H."/>
            <person name="Zhao Y."/>
            <person name="Jones M."/>
            <person name="Mungall A.J."/>
            <person name="Coope R."/>
            <person name="Pleasance S."/>
            <person name="Moore R.A."/>
            <person name="Holt R.A."/>
            <person name="Round J.M."/>
            <person name="Ohora S."/>
            <person name="Walle B.V."/>
            <person name="Veldhoen N."/>
            <person name="Helbing C.C."/>
            <person name="Birol I."/>
        </authorList>
    </citation>
    <scope>NUCLEOTIDE SEQUENCE [LARGE SCALE GENOMIC DNA]</scope>
</reference>
<dbReference type="InterPro" id="IPR009003">
    <property type="entry name" value="Peptidase_S1_PA"/>
</dbReference>
<proteinExistence type="predicted"/>
<dbReference type="SUPFAM" id="SSF50494">
    <property type="entry name" value="Trypsin-like serine proteases"/>
    <property type="match status" value="1"/>
</dbReference>
<gene>
    <name evidence="1" type="ORF">AB205_0048050</name>
</gene>